<evidence type="ECO:0000313" key="2">
    <source>
        <dbReference type="Proteomes" id="UP000010319"/>
    </source>
</evidence>
<comment type="caution">
    <text evidence="1">The sequence shown here is derived from an EMBL/GenBank/DDBJ whole genome shotgun (WGS) entry which is preliminary data.</text>
</comment>
<organism evidence="1 2">
    <name type="scientific">Yersinia bercovieri ATCC 43970</name>
    <dbReference type="NCBI Taxonomy" id="349968"/>
    <lineage>
        <taxon>Bacteria</taxon>
        <taxon>Pseudomonadati</taxon>
        <taxon>Pseudomonadota</taxon>
        <taxon>Gammaproteobacteria</taxon>
        <taxon>Enterobacterales</taxon>
        <taxon>Yersiniaceae</taxon>
        <taxon>Yersinia</taxon>
    </lineage>
</organism>
<accession>A0ABP2DZH8</accession>
<proteinExistence type="predicted"/>
<evidence type="ECO:0000313" key="1">
    <source>
        <dbReference type="EMBL" id="EEQ05717.1"/>
    </source>
</evidence>
<keyword evidence="2" id="KW-1185">Reference proteome</keyword>
<gene>
    <name evidence="1" type="ORF">yberc0001_35520</name>
</gene>
<dbReference type="EMBL" id="AALC02000046">
    <property type="protein sequence ID" value="EEQ05717.1"/>
    <property type="molecule type" value="Genomic_DNA"/>
</dbReference>
<reference evidence="1" key="1">
    <citation type="submission" date="2008-12" db="EMBL/GenBank/DDBJ databases">
        <title>Annotation of the Yersinia bercovieri ATCC 43970 genome.</title>
        <authorList>
            <person name="Read T.D."/>
            <person name="Akmal A."/>
            <person name="Bishop-Lilly K."/>
            <person name="Chen P.E."/>
            <person name="Cook C."/>
            <person name="Kiley M.P."/>
            <person name="Lentz S."/>
            <person name="Mateczun A."/>
            <person name="Nagarajan N."/>
            <person name="Nolan N."/>
            <person name="Osborne B.I."/>
            <person name="Pop M."/>
            <person name="Sozhamannan S."/>
            <person name="Stewart A.C."/>
            <person name="Sulakvelidze A."/>
            <person name="Thomason B."/>
            <person name="Willner K."/>
            <person name="Zwick M.E."/>
        </authorList>
    </citation>
    <scope>NUCLEOTIDE SEQUENCE [LARGE SCALE GENOMIC DNA]</scope>
    <source>
        <strain evidence="1">ATCC 43970</strain>
    </source>
</reference>
<name>A0ABP2DZH8_YERBE</name>
<protein>
    <submittedName>
        <fullName evidence="1">Uncharacterized protein</fullName>
    </submittedName>
</protein>
<sequence length="44" mass="4743">MIDPQAVFYYFCAAKGSNFIAGLPSLQCESTRLPGNLINVPVPV</sequence>
<dbReference type="Proteomes" id="UP000010319">
    <property type="component" value="Unassembled WGS sequence"/>
</dbReference>